<feature type="transmembrane region" description="Helical" evidence="6">
    <location>
        <begin position="209"/>
        <end position="226"/>
    </location>
</feature>
<dbReference type="PANTHER" id="PTHR30482:SF5">
    <property type="entry name" value="ABC TRANSPORTER PERMEASE PROTEIN"/>
    <property type="match status" value="1"/>
</dbReference>
<evidence type="ECO:0000256" key="4">
    <source>
        <dbReference type="ARBA" id="ARBA00022989"/>
    </source>
</evidence>
<evidence type="ECO:0000256" key="6">
    <source>
        <dbReference type="SAM" id="Phobius"/>
    </source>
</evidence>
<dbReference type="OrthoDB" id="9814461at2"/>
<dbReference type="EMBL" id="LT629791">
    <property type="protein sequence ID" value="SDU64483.1"/>
    <property type="molecule type" value="Genomic_DNA"/>
</dbReference>
<reference evidence="8" key="1">
    <citation type="submission" date="2016-10" db="EMBL/GenBank/DDBJ databases">
        <authorList>
            <person name="Varghese N."/>
            <person name="Submissions S."/>
        </authorList>
    </citation>
    <scope>NUCLEOTIDE SEQUENCE [LARGE SCALE GENOMIC DNA]</scope>
    <source>
        <strain evidence="8">DSM 45079</strain>
    </source>
</reference>
<dbReference type="RefSeq" id="WP_082155740.1">
    <property type="nucleotide sequence ID" value="NZ_LBMC01000056.1"/>
</dbReference>
<name>A0A1H2K7D1_9ACTN</name>
<dbReference type="InterPro" id="IPR043428">
    <property type="entry name" value="LivM-like"/>
</dbReference>
<gene>
    <name evidence="7" type="ORF">SAMN04488563_3501</name>
</gene>
<comment type="subcellular location">
    <subcellularLocation>
        <location evidence="1">Cell membrane</location>
        <topology evidence="1">Multi-pass membrane protein</topology>
    </subcellularLocation>
</comment>
<keyword evidence="5 6" id="KW-0472">Membrane</keyword>
<dbReference type="AlphaFoldDB" id="A0A1H2K7D1"/>
<keyword evidence="8" id="KW-1185">Reference proteome</keyword>
<evidence type="ECO:0000256" key="5">
    <source>
        <dbReference type="ARBA" id="ARBA00023136"/>
    </source>
</evidence>
<keyword evidence="2" id="KW-1003">Cell membrane</keyword>
<dbReference type="CDD" id="cd06581">
    <property type="entry name" value="TM_PBP1_LivM_like"/>
    <property type="match status" value="1"/>
</dbReference>
<evidence type="ECO:0000256" key="1">
    <source>
        <dbReference type="ARBA" id="ARBA00004651"/>
    </source>
</evidence>
<feature type="transmembrane region" description="Helical" evidence="6">
    <location>
        <begin position="95"/>
        <end position="113"/>
    </location>
</feature>
<dbReference type="GO" id="GO:0005886">
    <property type="term" value="C:plasma membrane"/>
    <property type="evidence" value="ECO:0007669"/>
    <property type="project" value="UniProtKB-SubCell"/>
</dbReference>
<sequence length="388" mass="41292">MSLTTDGARRRGLGRSGSVRGRPALYTSYAADQAIWNTPAKRVWTLALLVVVLALPFYLTRDVTSLLTTVFVYAIGGIGLNLVTGYAGQVSLGHAFFLGLGAYTAAVFGGEATGSEVGLGLDMAIWLPLAGIVPALVGLAVAPLAARVRGLYLAILTLGLVFIGQHIFNEADAITGGAGIGRAPAEPVLFGVDLTTRFVLFGTRINRDMVYYVLCLVVLLVLAVAARNLTRSKWGRAFAAVRDRDIAAEVMGVSLLRTKTLAFTVSSFYAGIAGALLSVVVGRISPNTWDLFLSIDFLAVVLIGGVATITGSIMGAAFVVLLPRLVDELSAYLPFISGSAGEGFLSVFQLQTMIFGALIVVFLALEPRGLYGLWVRVRNYWKAWPFSY</sequence>
<evidence type="ECO:0000256" key="2">
    <source>
        <dbReference type="ARBA" id="ARBA00022475"/>
    </source>
</evidence>
<feature type="transmembrane region" description="Helical" evidence="6">
    <location>
        <begin position="125"/>
        <end position="144"/>
    </location>
</feature>
<evidence type="ECO:0000256" key="3">
    <source>
        <dbReference type="ARBA" id="ARBA00022692"/>
    </source>
</evidence>
<feature type="transmembrane region" description="Helical" evidence="6">
    <location>
        <begin position="151"/>
        <end position="168"/>
    </location>
</feature>
<feature type="transmembrane region" description="Helical" evidence="6">
    <location>
        <begin position="297"/>
        <end position="322"/>
    </location>
</feature>
<dbReference type="Pfam" id="PF02653">
    <property type="entry name" value="BPD_transp_2"/>
    <property type="match status" value="1"/>
</dbReference>
<keyword evidence="3 6" id="KW-0812">Transmembrane</keyword>
<feature type="transmembrane region" description="Helical" evidence="6">
    <location>
        <begin position="343"/>
        <end position="365"/>
    </location>
</feature>
<feature type="transmembrane region" description="Helical" evidence="6">
    <location>
        <begin position="43"/>
        <end position="59"/>
    </location>
</feature>
<evidence type="ECO:0000313" key="7">
    <source>
        <dbReference type="EMBL" id="SDU64483.1"/>
    </source>
</evidence>
<evidence type="ECO:0000313" key="8">
    <source>
        <dbReference type="Proteomes" id="UP000182977"/>
    </source>
</evidence>
<keyword evidence="4 6" id="KW-1133">Transmembrane helix</keyword>
<feature type="transmembrane region" description="Helical" evidence="6">
    <location>
        <begin position="261"/>
        <end position="285"/>
    </location>
</feature>
<protein>
    <submittedName>
        <fullName evidence="7">Amino acid/amide ABC transporter membrane protein 2, HAAT family</fullName>
    </submittedName>
</protein>
<dbReference type="PANTHER" id="PTHR30482">
    <property type="entry name" value="HIGH-AFFINITY BRANCHED-CHAIN AMINO ACID TRANSPORT SYSTEM PERMEASE"/>
    <property type="match status" value="1"/>
</dbReference>
<accession>A0A1H2K7D1</accession>
<proteinExistence type="predicted"/>
<dbReference type="Proteomes" id="UP000182977">
    <property type="component" value="Chromosome I"/>
</dbReference>
<dbReference type="GO" id="GO:0015658">
    <property type="term" value="F:branched-chain amino acid transmembrane transporter activity"/>
    <property type="evidence" value="ECO:0007669"/>
    <property type="project" value="InterPro"/>
</dbReference>
<dbReference type="STRING" id="419479.SAMN04488563_3501"/>
<dbReference type="InterPro" id="IPR001851">
    <property type="entry name" value="ABC_transp_permease"/>
</dbReference>
<feature type="transmembrane region" description="Helical" evidence="6">
    <location>
        <begin position="65"/>
        <end position="83"/>
    </location>
</feature>
<organism evidence="7 8">
    <name type="scientific">Jiangella alkaliphila</name>
    <dbReference type="NCBI Taxonomy" id="419479"/>
    <lineage>
        <taxon>Bacteria</taxon>
        <taxon>Bacillati</taxon>
        <taxon>Actinomycetota</taxon>
        <taxon>Actinomycetes</taxon>
        <taxon>Jiangellales</taxon>
        <taxon>Jiangellaceae</taxon>
        <taxon>Jiangella</taxon>
    </lineage>
</organism>